<dbReference type="GO" id="GO:0016020">
    <property type="term" value="C:membrane"/>
    <property type="evidence" value="ECO:0007669"/>
    <property type="project" value="UniProtKB-SubCell"/>
</dbReference>
<dbReference type="SMART" id="SM00409">
    <property type="entry name" value="IG"/>
    <property type="match status" value="1"/>
</dbReference>
<keyword evidence="4 13" id="KW-0812">Transmembrane</keyword>
<reference evidence="15" key="2">
    <citation type="submission" date="2025-09" db="UniProtKB">
        <authorList>
            <consortium name="Ensembl"/>
        </authorList>
    </citation>
    <scope>IDENTIFICATION</scope>
</reference>
<dbReference type="PROSITE" id="PS51450">
    <property type="entry name" value="LRR"/>
    <property type="match status" value="2"/>
</dbReference>
<evidence type="ECO:0000256" key="1">
    <source>
        <dbReference type="ARBA" id="ARBA00004479"/>
    </source>
</evidence>
<dbReference type="PANTHER" id="PTHR24368:SF1">
    <property type="entry name" value="AMPHOTERIN-INDUCED PROTEIN 1"/>
    <property type="match status" value="1"/>
</dbReference>
<comment type="subcellular location">
    <subcellularLocation>
        <location evidence="1">Membrane</location>
        <topology evidence="1">Single-pass type I membrane protein</topology>
    </subcellularLocation>
</comment>
<feature type="transmembrane region" description="Helical" evidence="13">
    <location>
        <begin position="428"/>
        <end position="448"/>
    </location>
</feature>
<dbReference type="GO" id="GO:0007420">
    <property type="term" value="P:brain development"/>
    <property type="evidence" value="ECO:0007669"/>
    <property type="project" value="TreeGrafter"/>
</dbReference>
<dbReference type="SMART" id="SM00013">
    <property type="entry name" value="LRRNT"/>
    <property type="match status" value="1"/>
</dbReference>
<dbReference type="PROSITE" id="PS50835">
    <property type="entry name" value="IG_LIKE"/>
    <property type="match status" value="1"/>
</dbReference>
<evidence type="ECO:0000256" key="3">
    <source>
        <dbReference type="ARBA" id="ARBA00022614"/>
    </source>
</evidence>
<name>A0A8C7ZTH3_9TELE</name>
<keyword evidence="9 13" id="KW-0472">Membrane</keyword>
<dbReference type="InterPro" id="IPR001611">
    <property type="entry name" value="Leu-rich_rpt"/>
</dbReference>
<dbReference type="InterPro" id="IPR031283">
    <property type="entry name" value="AMIGO"/>
</dbReference>
<evidence type="ECO:0000259" key="14">
    <source>
        <dbReference type="PROSITE" id="PS50835"/>
    </source>
</evidence>
<dbReference type="InterPro" id="IPR007110">
    <property type="entry name" value="Ig-like_dom"/>
</dbReference>
<reference evidence="15" key="1">
    <citation type="submission" date="2025-08" db="UniProtKB">
        <authorList>
            <consortium name="Ensembl"/>
        </authorList>
    </citation>
    <scope>IDENTIFICATION</scope>
</reference>
<keyword evidence="3" id="KW-0433">Leucine-rich repeat</keyword>
<dbReference type="Gene3D" id="3.80.10.10">
    <property type="entry name" value="Ribonuclease Inhibitor"/>
    <property type="match status" value="1"/>
</dbReference>
<evidence type="ECO:0000256" key="11">
    <source>
        <dbReference type="ARBA" id="ARBA00023180"/>
    </source>
</evidence>
<dbReference type="SMART" id="SM00365">
    <property type="entry name" value="LRR_SD22"/>
    <property type="match status" value="4"/>
</dbReference>
<keyword evidence="7" id="KW-0130">Cell adhesion</keyword>
<evidence type="ECO:0000256" key="6">
    <source>
        <dbReference type="ARBA" id="ARBA00022737"/>
    </source>
</evidence>
<evidence type="ECO:0000256" key="8">
    <source>
        <dbReference type="ARBA" id="ARBA00022989"/>
    </source>
</evidence>
<dbReference type="Pfam" id="PF13855">
    <property type="entry name" value="LRR_8"/>
    <property type="match status" value="1"/>
</dbReference>
<keyword evidence="6" id="KW-0677">Repeat</keyword>
<dbReference type="Gene3D" id="2.60.40.10">
    <property type="entry name" value="Immunoglobulins"/>
    <property type="match status" value="1"/>
</dbReference>
<protein>
    <submittedName>
        <fullName evidence="15">Adhesion molecule with Ig-like domain 1</fullName>
    </submittedName>
</protein>
<organism evidence="15 16">
    <name type="scientific">Oryzias sinensis</name>
    <name type="common">Chinese medaka</name>
    <dbReference type="NCBI Taxonomy" id="183150"/>
    <lineage>
        <taxon>Eukaryota</taxon>
        <taxon>Metazoa</taxon>
        <taxon>Chordata</taxon>
        <taxon>Craniata</taxon>
        <taxon>Vertebrata</taxon>
        <taxon>Euteleostomi</taxon>
        <taxon>Actinopterygii</taxon>
        <taxon>Neopterygii</taxon>
        <taxon>Teleostei</taxon>
        <taxon>Neoteleostei</taxon>
        <taxon>Acanthomorphata</taxon>
        <taxon>Ovalentaria</taxon>
        <taxon>Atherinomorphae</taxon>
        <taxon>Beloniformes</taxon>
        <taxon>Adrianichthyidae</taxon>
        <taxon>Oryziinae</taxon>
        <taxon>Oryzias</taxon>
    </lineage>
</organism>
<dbReference type="AlphaFoldDB" id="A0A8C7ZTH3"/>
<evidence type="ECO:0000256" key="13">
    <source>
        <dbReference type="SAM" id="Phobius"/>
    </source>
</evidence>
<evidence type="ECO:0000313" key="15">
    <source>
        <dbReference type="Ensembl" id="ENSOSIP00000048328.1"/>
    </source>
</evidence>
<evidence type="ECO:0000256" key="2">
    <source>
        <dbReference type="ARBA" id="ARBA00005670"/>
    </source>
</evidence>
<keyword evidence="12" id="KW-0393">Immunoglobulin domain</keyword>
<evidence type="ECO:0000313" key="16">
    <source>
        <dbReference type="Proteomes" id="UP000694383"/>
    </source>
</evidence>
<evidence type="ECO:0000256" key="10">
    <source>
        <dbReference type="ARBA" id="ARBA00023157"/>
    </source>
</evidence>
<keyword evidence="5" id="KW-0732">Signal</keyword>
<sequence length="548" mass="61736">MRPALQKPRFWEFFFRSSMLCSENGIIIKLLALQKKNPNMLPHSPRTGDRQLEVLSLWSRRWASVLSVCMALLWFPGTAGSALNCHKTCICASNIVSCSKMNLTTIPTSLPNYTVVLDLSYNEIVRLRSDWTTEKLPNLHNLLLSHNGLHFLSSEAFVYVKHLRYLDLSSNKLQLLDEYVFEPLVNLEVLLLYNNHISQIDRLAFSTMTHLQKLYLSQNQISRFPVELIKDKFHLEKLSLLDVSSNKIKLLPIDDFQKLPAWIKNGLYFHSNPLLCHCDLYTLLTHWHLRKLNSAVDFKDDYTCVLPGPQKTQVGIFDLSGESMNCSTFKEEDVEAFLGQIQTLGCDTKHRSMVKTWTMPDNVLVTPGSNQTAKVLLDGALQIGPLKVEDSGTYTCFAMSEVLNETIYVVLKVHNFTSQSVGETLNTAYTTLIGCLASVVLVLMYLYLTPCRCFCCPNKGKTRGEDSIHSSMLSVTPTHEDPSLKAELNKHIAFIDSKDLQGQNGKLNPNGDEDDNLDAEAASLMKGKRKKSVAESISSVFSDTPMVV</sequence>
<evidence type="ECO:0000256" key="7">
    <source>
        <dbReference type="ARBA" id="ARBA00022889"/>
    </source>
</evidence>
<dbReference type="PANTHER" id="PTHR24368">
    <property type="entry name" value="AMPHOTERIN-INDUCED PROTEIN"/>
    <property type="match status" value="1"/>
</dbReference>
<dbReference type="SUPFAM" id="SSF48726">
    <property type="entry name" value="Immunoglobulin"/>
    <property type="match status" value="1"/>
</dbReference>
<dbReference type="Proteomes" id="UP000694383">
    <property type="component" value="Unplaced"/>
</dbReference>
<dbReference type="SMART" id="SM00369">
    <property type="entry name" value="LRR_TYP"/>
    <property type="match status" value="5"/>
</dbReference>
<evidence type="ECO:0000256" key="5">
    <source>
        <dbReference type="ARBA" id="ARBA00022729"/>
    </source>
</evidence>
<dbReference type="InterPro" id="IPR003591">
    <property type="entry name" value="Leu-rich_rpt_typical-subtyp"/>
</dbReference>
<dbReference type="InterPro" id="IPR032675">
    <property type="entry name" value="LRR_dom_sf"/>
</dbReference>
<keyword evidence="11" id="KW-0325">Glycoprotein</keyword>
<keyword evidence="10" id="KW-1015">Disulfide bond</keyword>
<comment type="similarity">
    <text evidence="2">Belongs to the immunoglobulin superfamily. AMIGO family.</text>
</comment>
<accession>A0A8C7ZTH3</accession>
<evidence type="ECO:0000256" key="9">
    <source>
        <dbReference type="ARBA" id="ARBA00023136"/>
    </source>
</evidence>
<keyword evidence="16" id="KW-1185">Reference proteome</keyword>
<dbReference type="GeneTree" id="ENSGT00950000183146"/>
<feature type="domain" description="Ig-like" evidence="14">
    <location>
        <begin position="309"/>
        <end position="408"/>
    </location>
</feature>
<keyword evidence="8 13" id="KW-1133">Transmembrane helix</keyword>
<dbReference type="InterPro" id="IPR036179">
    <property type="entry name" value="Ig-like_dom_sf"/>
</dbReference>
<evidence type="ECO:0000256" key="4">
    <source>
        <dbReference type="ARBA" id="ARBA00022692"/>
    </source>
</evidence>
<dbReference type="Ensembl" id="ENSOSIT00000050780.1">
    <property type="protein sequence ID" value="ENSOSIP00000048328.1"/>
    <property type="gene ID" value="ENSOSIG00000022761.1"/>
</dbReference>
<dbReference type="SUPFAM" id="SSF52058">
    <property type="entry name" value="L domain-like"/>
    <property type="match status" value="1"/>
</dbReference>
<proteinExistence type="inferred from homology"/>
<dbReference type="GO" id="GO:0007155">
    <property type="term" value="P:cell adhesion"/>
    <property type="evidence" value="ECO:0007669"/>
    <property type="project" value="UniProtKB-KW"/>
</dbReference>
<dbReference type="InterPro" id="IPR003599">
    <property type="entry name" value="Ig_sub"/>
</dbReference>
<dbReference type="InterPro" id="IPR013783">
    <property type="entry name" value="Ig-like_fold"/>
</dbReference>
<dbReference type="InterPro" id="IPR000372">
    <property type="entry name" value="LRRNT"/>
</dbReference>
<evidence type="ECO:0000256" key="12">
    <source>
        <dbReference type="ARBA" id="ARBA00023319"/>
    </source>
</evidence>